<comment type="caution">
    <text evidence="2">The sequence shown here is derived from an EMBL/GenBank/DDBJ whole genome shotgun (WGS) entry which is preliminary data.</text>
</comment>
<gene>
    <name evidence="2" type="ORF">ACFP56_09300</name>
</gene>
<proteinExistence type="predicted"/>
<protein>
    <submittedName>
        <fullName evidence="2">Uncharacterized protein</fullName>
    </submittedName>
</protein>
<feature type="chain" id="PRO_5046360791" evidence="1">
    <location>
        <begin position="26"/>
        <end position="185"/>
    </location>
</feature>
<dbReference type="EMBL" id="JBHSTE010000003">
    <property type="protein sequence ID" value="MFC6332816.1"/>
    <property type="molecule type" value="Genomic_DNA"/>
</dbReference>
<dbReference type="Proteomes" id="UP001596233">
    <property type="component" value="Unassembled WGS sequence"/>
</dbReference>
<keyword evidence="3" id="KW-1185">Reference proteome</keyword>
<evidence type="ECO:0000256" key="1">
    <source>
        <dbReference type="SAM" id="SignalP"/>
    </source>
</evidence>
<evidence type="ECO:0000313" key="2">
    <source>
        <dbReference type="EMBL" id="MFC6332816.1"/>
    </source>
</evidence>
<evidence type="ECO:0000313" key="3">
    <source>
        <dbReference type="Proteomes" id="UP001596233"/>
    </source>
</evidence>
<name>A0ABW1V5Y1_9BACL</name>
<organism evidence="2 3">
    <name type="scientific">Paenibacillus septentrionalis</name>
    <dbReference type="NCBI Taxonomy" id="429342"/>
    <lineage>
        <taxon>Bacteria</taxon>
        <taxon>Bacillati</taxon>
        <taxon>Bacillota</taxon>
        <taxon>Bacilli</taxon>
        <taxon>Bacillales</taxon>
        <taxon>Paenibacillaceae</taxon>
        <taxon>Paenibacillus</taxon>
    </lineage>
</organism>
<keyword evidence="1" id="KW-0732">Signal</keyword>
<accession>A0ABW1V5Y1</accession>
<sequence length="185" mass="20611">MRNKITIIILTLVLSFSLSASLVSADSVDYVSEARLSEIQPTIVYETRVNTSNNSITYSPLDSQFSAFSSTALPFNFEFNFSSNLTSRTFSNNGSNVTIRIDDACWTSIDGYSLEHQHFAIYLYKGDGTLIGYTLDMPVHCDGPNGPTTHSVTFNNVPKGDIYFRLSKPVTTYSYYLEGTGRIFN</sequence>
<feature type="signal peptide" evidence="1">
    <location>
        <begin position="1"/>
        <end position="25"/>
    </location>
</feature>
<reference evidence="3" key="1">
    <citation type="journal article" date="2019" name="Int. J. Syst. Evol. Microbiol.">
        <title>The Global Catalogue of Microorganisms (GCM) 10K type strain sequencing project: providing services to taxonomists for standard genome sequencing and annotation.</title>
        <authorList>
            <consortium name="The Broad Institute Genomics Platform"/>
            <consortium name="The Broad Institute Genome Sequencing Center for Infectious Disease"/>
            <person name="Wu L."/>
            <person name="Ma J."/>
        </authorList>
    </citation>
    <scope>NUCLEOTIDE SEQUENCE [LARGE SCALE GENOMIC DNA]</scope>
    <source>
        <strain evidence="3">PCU 280</strain>
    </source>
</reference>
<dbReference type="RefSeq" id="WP_379233645.1">
    <property type="nucleotide sequence ID" value="NZ_JBHSTE010000003.1"/>
</dbReference>